<dbReference type="EMBL" id="BMWS01000029">
    <property type="protein sequence ID" value="GGX30451.1"/>
    <property type="molecule type" value="Genomic_DNA"/>
</dbReference>
<proteinExistence type="predicted"/>
<keyword evidence="1" id="KW-0812">Transmembrane</keyword>
<keyword evidence="1" id="KW-1133">Transmembrane helix</keyword>
<evidence type="ECO:0000313" key="3">
    <source>
        <dbReference type="Proteomes" id="UP000601108"/>
    </source>
</evidence>
<dbReference type="RefSeq" id="WP_027413260.1">
    <property type="nucleotide sequence ID" value="NZ_BMWS01000029.1"/>
</dbReference>
<accession>A0A918N4M1</accession>
<organism evidence="2 3">
    <name type="scientific">Aquimarina muelleri</name>
    <dbReference type="NCBI Taxonomy" id="279356"/>
    <lineage>
        <taxon>Bacteria</taxon>
        <taxon>Pseudomonadati</taxon>
        <taxon>Bacteroidota</taxon>
        <taxon>Flavobacteriia</taxon>
        <taxon>Flavobacteriales</taxon>
        <taxon>Flavobacteriaceae</taxon>
        <taxon>Aquimarina</taxon>
    </lineage>
</organism>
<evidence type="ECO:0000256" key="1">
    <source>
        <dbReference type="SAM" id="Phobius"/>
    </source>
</evidence>
<evidence type="ECO:0000313" key="2">
    <source>
        <dbReference type="EMBL" id="GGX30451.1"/>
    </source>
</evidence>
<comment type="caution">
    <text evidence="2">The sequence shown here is derived from an EMBL/GenBank/DDBJ whole genome shotgun (WGS) entry which is preliminary data.</text>
</comment>
<keyword evidence="3" id="KW-1185">Reference proteome</keyword>
<gene>
    <name evidence="2" type="ORF">GCM10007384_34480</name>
</gene>
<name>A0A918N4M1_9FLAO</name>
<dbReference type="AlphaFoldDB" id="A0A918N4M1"/>
<sequence length="145" mass="16881">MELSNIEKLLEKYFEGETTISEEKELKVYFTRETVPLHLERYKSLFQYFSEESTITATKNLTLKTNKKSWYTWVGVAASVVVIAGLFFTKFPANQDQNLGTYEDPEIALQETKKILNMVSQLMNKGTEELVYLNEFEDTTKKLIK</sequence>
<protein>
    <submittedName>
        <fullName evidence="2">Uncharacterized protein</fullName>
    </submittedName>
</protein>
<feature type="transmembrane region" description="Helical" evidence="1">
    <location>
        <begin position="70"/>
        <end position="89"/>
    </location>
</feature>
<dbReference type="Proteomes" id="UP000601108">
    <property type="component" value="Unassembled WGS sequence"/>
</dbReference>
<keyword evidence="1" id="KW-0472">Membrane</keyword>
<reference evidence="2 3" key="1">
    <citation type="journal article" date="2014" name="Int. J. Syst. Evol. Microbiol.">
        <title>Complete genome sequence of Corynebacterium casei LMG S-19264T (=DSM 44701T), isolated from a smear-ripened cheese.</title>
        <authorList>
            <consortium name="US DOE Joint Genome Institute (JGI-PGF)"/>
            <person name="Walter F."/>
            <person name="Albersmeier A."/>
            <person name="Kalinowski J."/>
            <person name="Ruckert C."/>
        </authorList>
    </citation>
    <scope>NUCLEOTIDE SEQUENCE [LARGE SCALE GENOMIC DNA]</scope>
    <source>
        <strain evidence="2 3">KCTC 12285</strain>
    </source>
</reference>